<name>A0A5J4TES1_9EUKA</name>
<dbReference type="EMBL" id="SNRW01032619">
    <property type="protein sequence ID" value="KAA6356657.1"/>
    <property type="molecule type" value="Genomic_DNA"/>
</dbReference>
<reference evidence="1 2" key="1">
    <citation type="submission" date="2019-03" db="EMBL/GenBank/DDBJ databases">
        <title>Single cell metagenomics reveals metabolic interactions within the superorganism composed of flagellate Streblomastix strix and complex community of Bacteroidetes bacteria on its surface.</title>
        <authorList>
            <person name="Treitli S.C."/>
            <person name="Kolisko M."/>
            <person name="Husnik F."/>
            <person name="Keeling P."/>
            <person name="Hampl V."/>
        </authorList>
    </citation>
    <scope>NUCLEOTIDE SEQUENCE [LARGE SCALE GENOMIC DNA]</scope>
    <source>
        <strain evidence="1">ST1C</strain>
    </source>
</reference>
<dbReference type="Proteomes" id="UP000324800">
    <property type="component" value="Unassembled WGS sequence"/>
</dbReference>
<evidence type="ECO:0008006" key="3">
    <source>
        <dbReference type="Google" id="ProtNLM"/>
    </source>
</evidence>
<accession>A0A5J4TES1</accession>
<sequence>IQQSGYGTLNGLTIEADINNGSLLKIQDCKFIQCKGSNYGGAIYLSVNNEGQITISNSSFSNCEATRGGGIYSSIQTSGKMNIIGQCNFTECKAVDEGGGIYCYISGIGSLLTFEDDVKFEGCNSHEGSGICINIQDQGSSIINKVLFNNCEAYGYGGMNLLSYSKGIAEISNISFINCISEEGGGLFTLTFSEAEMIITDTLQFINCKSNYGGGWYAVLNQGSINFNQTEQILFDNCIAFNKGGGIYIDLNNSFITASNTKFQSCKATNSGGGIDAGIGYGQLNIINQCIFIECQSSKGSGGVVPSLGMEEESL</sequence>
<protein>
    <recommendedName>
        <fullName evidence="3">Right handed beta helix domain-containing protein</fullName>
    </recommendedName>
</protein>
<evidence type="ECO:0000313" key="1">
    <source>
        <dbReference type="EMBL" id="KAA6356657.1"/>
    </source>
</evidence>
<dbReference type="InterPro" id="IPR011050">
    <property type="entry name" value="Pectin_lyase_fold/virulence"/>
</dbReference>
<dbReference type="PANTHER" id="PTHR11319">
    <property type="entry name" value="G PROTEIN-COUPLED RECEPTOR-RELATED"/>
    <property type="match status" value="1"/>
</dbReference>
<dbReference type="AlphaFoldDB" id="A0A5J4TES1"/>
<organism evidence="1 2">
    <name type="scientific">Streblomastix strix</name>
    <dbReference type="NCBI Taxonomy" id="222440"/>
    <lineage>
        <taxon>Eukaryota</taxon>
        <taxon>Metamonada</taxon>
        <taxon>Preaxostyla</taxon>
        <taxon>Oxymonadida</taxon>
        <taxon>Streblomastigidae</taxon>
        <taxon>Streblomastix</taxon>
    </lineage>
</organism>
<dbReference type="PANTHER" id="PTHR11319:SF35">
    <property type="entry name" value="OUTER MEMBRANE PROTEIN PMPC-RELATED"/>
    <property type="match status" value="1"/>
</dbReference>
<feature type="non-terminal residue" evidence="1">
    <location>
        <position position="1"/>
    </location>
</feature>
<dbReference type="SUPFAM" id="SSF51126">
    <property type="entry name" value="Pectin lyase-like"/>
    <property type="match status" value="1"/>
</dbReference>
<gene>
    <name evidence="1" type="ORF">EZS28_047816</name>
</gene>
<proteinExistence type="predicted"/>
<evidence type="ECO:0000313" key="2">
    <source>
        <dbReference type="Proteomes" id="UP000324800"/>
    </source>
</evidence>
<comment type="caution">
    <text evidence="1">The sequence shown here is derived from an EMBL/GenBank/DDBJ whole genome shotgun (WGS) entry which is preliminary data.</text>
</comment>